<evidence type="ECO:0000259" key="5">
    <source>
        <dbReference type="PROSITE" id="PS51722"/>
    </source>
</evidence>
<evidence type="ECO:0000313" key="6">
    <source>
        <dbReference type="EMBL" id="GAF96832.1"/>
    </source>
</evidence>
<keyword evidence="2" id="KW-0547">Nucleotide-binding</keyword>
<comment type="caution">
    <text evidence="6">The sequence shown here is derived from an EMBL/GenBank/DDBJ whole genome shotgun (WGS) entry which is preliminary data.</text>
</comment>
<comment type="similarity">
    <text evidence="1">Belongs to the TRAFAC class translation factor GTPase superfamily. Classic translation factor GTPase family. LepA subfamily.</text>
</comment>
<evidence type="ECO:0000256" key="3">
    <source>
        <dbReference type="ARBA" id="ARBA00022801"/>
    </source>
</evidence>
<proteinExistence type="inferred from homology"/>
<dbReference type="FunFam" id="2.40.30.10:FF:000015">
    <property type="entry name" value="Translation factor GUF1, mitochondrial"/>
    <property type="match status" value="1"/>
</dbReference>
<dbReference type="GO" id="GO:0003924">
    <property type="term" value="F:GTPase activity"/>
    <property type="evidence" value="ECO:0007669"/>
    <property type="project" value="InterPro"/>
</dbReference>
<feature type="domain" description="Tr-type G" evidence="5">
    <location>
        <begin position="1"/>
        <end position="146"/>
    </location>
</feature>
<dbReference type="GO" id="GO:0045727">
    <property type="term" value="P:positive regulation of translation"/>
    <property type="evidence" value="ECO:0007669"/>
    <property type="project" value="TreeGrafter"/>
</dbReference>
<feature type="non-terminal residue" evidence="6">
    <location>
        <position position="273"/>
    </location>
</feature>
<keyword evidence="4" id="KW-0342">GTP-binding</keyword>
<reference evidence="6" key="1">
    <citation type="journal article" date="2014" name="Front. Microbiol.">
        <title>High frequency of phylogenetically diverse reductive dehalogenase-homologous genes in deep subseafloor sedimentary metagenomes.</title>
        <authorList>
            <person name="Kawai M."/>
            <person name="Futagami T."/>
            <person name="Toyoda A."/>
            <person name="Takaki Y."/>
            <person name="Nishi S."/>
            <person name="Hori S."/>
            <person name="Arai W."/>
            <person name="Tsubouchi T."/>
            <person name="Morono Y."/>
            <person name="Uchiyama I."/>
            <person name="Ito T."/>
            <person name="Fujiyama A."/>
            <person name="Inagaki F."/>
            <person name="Takami H."/>
        </authorList>
    </citation>
    <scope>NUCLEOTIDE SEQUENCE</scope>
    <source>
        <strain evidence="6">Expedition CK06-06</strain>
    </source>
</reference>
<dbReference type="InterPro" id="IPR027417">
    <property type="entry name" value="P-loop_NTPase"/>
</dbReference>
<dbReference type="InterPro" id="IPR004161">
    <property type="entry name" value="EFTu-like_2"/>
</dbReference>
<evidence type="ECO:0000256" key="2">
    <source>
        <dbReference type="ARBA" id="ARBA00022741"/>
    </source>
</evidence>
<dbReference type="Gene3D" id="3.40.50.300">
    <property type="entry name" value="P-loop containing nucleotide triphosphate hydrolases"/>
    <property type="match status" value="1"/>
</dbReference>
<dbReference type="CDD" id="cd03699">
    <property type="entry name" value="EF4_II"/>
    <property type="match status" value="1"/>
</dbReference>
<sequence length="273" mass="30042">QFLDQMELERERKITIKAKAVRMDYKAPDGQEYQLNLIDTPGHVDFTYEVSRSLAAVEGAILVVDASQGIQAQTLANVSIAMEHNLHLIPVINKIDLLNAQPNEVAEALKHILGFDEGEIIFASAKEGKGIDKVMQAIIERIPSPRRNQDAPLRALIFDSKYDSYKGVVAFVRIVDGNISEGEQLKLMSTGKASEALEVGIFKPEMLPLPVLNAGEVGYIATGLKNASDCRVGDTITSVPNSASQPLPGYRPTKPMVFAGFYPMEVKDYRNLR</sequence>
<dbReference type="EMBL" id="BARS01019980">
    <property type="protein sequence ID" value="GAF96832.1"/>
    <property type="molecule type" value="Genomic_DNA"/>
</dbReference>
<dbReference type="InterPro" id="IPR000795">
    <property type="entry name" value="T_Tr_GTP-bd_dom"/>
</dbReference>
<dbReference type="PANTHER" id="PTHR43512">
    <property type="entry name" value="TRANSLATION FACTOR GUF1-RELATED"/>
    <property type="match status" value="1"/>
</dbReference>
<evidence type="ECO:0000256" key="4">
    <source>
        <dbReference type="ARBA" id="ARBA00023134"/>
    </source>
</evidence>
<dbReference type="InterPro" id="IPR005225">
    <property type="entry name" value="Small_GTP-bd"/>
</dbReference>
<dbReference type="GO" id="GO:0005525">
    <property type="term" value="F:GTP binding"/>
    <property type="evidence" value="ECO:0007669"/>
    <property type="project" value="UniProtKB-KW"/>
</dbReference>
<dbReference type="AlphaFoldDB" id="X0U8Z4"/>
<dbReference type="PROSITE" id="PS51722">
    <property type="entry name" value="G_TR_2"/>
    <property type="match status" value="1"/>
</dbReference>
<dbReference type="PANTHER" id="PTHR43512:SF4">
    <property type="entry name" value="TRANSLATION FACTOR GUF1 HOMOLOG, CHLOROPLASTIC"/>
    <property type="match status" value="1"/>
</dbReference>
<dbReference type="Gene3D" id="2.40.30.10">
    <property type="entry name" value="Translation factors"/>
    <property type="match status" value="1"/>
</dbReference>
<dbReference type="SUPFAM" id="SSF52540">
    <property type="entry name" value="P-loop containing nucleoside triphosphate hydrolases"/>
    <property type="match status" value="1"/>
</dbReference>
<dbReference type="PRINTS" id="PR00315">
    <property type="entry name" value="ELONGATNFCT"/>
</dbReference>
<dbReference type="SUPFAM" id="SSF50447">
    <property type="entry name" value="Translation proteins"/>
    <property type="match status" value="1"/>
</dbReference>
<feature type="non-terminal residue" evidence="6">
    <location>
        <position position="1"/>
    </location>
</feature>
<dbReference type="GO" id="GO:0043022">
    <property type="term" value="F:ribosome binding"/>
    <property type="evidence" value="ECO:0007669"/>
    <property type="project" value="TreeGrafter"/>
</dbReference>
<dbReference type="InterPro" id="IPR006297">
    <property type="entry name" value="EF-4"/>
</dbReference>
<dbReference type="Pfam" id="PF03144">
    <property type="entry name" value="GTP_EFTU_D2"/>
    <property type="match status" value="1"/>
</dbReference>
<accession>X0U8Z4</accession>
<dbReference type="Pfam" id="PF00009">
    <property type="entry name" value="GTP_EFTU"/>
    <property type="match status" value="1"/>
</dbReference>
<organism evidence="6">
    <name type="scientific">marine sediment metagenome</name>
    <dbReference type="NCBI Taxonomy" id="412755"/>
    <lineage>
        <taxon>unclassified sequences</taxon>
        <taxon>metagenomes</taxon>
        <taxon>ecological metagenomes</taxon>
    </lineage>
</organism>
<evidence type="ECO:0000256" key="1">
    <source>
        <dbReference type="ARBA" id="ARBA00005454"/>
    </source>
</evidence>
<keyword evidence="3" id="KW-0378">Hydrolase</keyword>
<protein>
    <recommendedName>
        <fullName evidence="5">Tr-type G domain-containing protein</fullName>
    </recommendedName>
</protein>
<gene>
    <name evidence="6" type="ORF">S01H1_32287</name>
</gene>
<dbReference type="InterPro" id="IPR009000">
    <property type="entry name" value="Transl_B-barrel_sf"/>
</dbReference>
<dbReference type="NCBIfam" id="TIGR00231">
    <property type="entry name" value="small_GTP"/>
    <property type="match status" value="1"/>
</dbReference>
<name>X0U8Z4_9ZZZZ</name>